<evidence type="ECO:0000313" key="1">
    <source>
        <dbReference type="EMBL" id="KAJ8903202.1"/>
    </source>
</evidence>
<organism evidence="1 2">
    <name type="scientific">Rhodosorus marinus</name>
    <dbReference type="NCBI Taxonomy" id="101924"/>
    <lineage>
        <taxon>Eukaryota</taxon>
        <taxon>Rhodophyta</taxon>
        <taxon>Stylonematophyceae</taxon>
        <taxon>Stylonematales</taxon>
        <taxon>Stylonemataceae</taxon>
        <taxon>Rhodosorus</taxon>
    </lineage>
</organism>
<protein>
    <recommendedName>
        <fullName evidence="3">C2H2-type domain-containing protein</fullName>
    </recommendedName>
</protein>
<name>A0AAV8UPZ3_9RHOD</name>
<dbReference type="AlphaFoldDB" id="A0AAV8UPZ3"/>
<proteinExistence type="predicted"/>
<dbReference type="Proteomes" id="UP001157974">
    <property type="component" value="Unassembled WGS sequence"/>
</dbReference>
<evidence type="ECO:0008006" key="3">
    <source>
        <dbReference type="Google" id="ProtNLM"/>
    </source>
</evidence>
<keyword evidence="2" id="KW-1185">Reference proteome</keyword>
<comment type="caution">
    <text evidence="1">The sequence shown here is derived from an EMBL/GenBank/DDBJ whole genome shotgun (WGS) entry which is preliminary data.</text>
</comment>
<accession>A0AAV8UPZ3</accession>
<dbReference type="EMBL" id="JAMWBK010000007">
    <property type="protein sequence ID" value="KAJ8903202.1"/>
    <property type="molecule type" value="Genomic_DNA"/>
</dbReference>
<gene>
    <name evidence="1" type="ORF">NDN08_004312</name>
</gene>
<sequence>MAWMGSRLTMRRSGLIQIPRRAWSSVDSSTRAESVYLFWILDGGRLSKETSRSLSAVNSIRSAVAKYGKMERFRAVFIQNPSLNWGYRPGGHSRDVESYTEEFRCPYCETFTAVNTAQLREHFRKIHVTNPHSSKHHLTALTRGVEERLLFSGSRSAGGAFTVAGEPIASPDDLRSALQYVEHGGLSSLEQEKLESSIVESGTQVLRFSESEVETMLREEARLWLRNSRRCSLNDLQSIALISSSAIYGRLLRKLRMEFSCRTIFIYDGFAALQASEEEDPLHVQLDFNDVESSD</sequence>
<reference evidence="1 2" key="1">
    <citation type="journal article" date="2023" name="Nat. Commun.">
        <title>Origin of minicircular mitochondrial genomes in red algae.</title>
        <authorList>
            <person name="Lee Y."/>
            <person name="Cho C.H."/>
            <person name="Lee Y.M."/>
            <person name="Park S.I."/>
            <person name="Yang J.H."/>
            <person name="West J.A."/>
            <person name="Bhattacharya D."/>
            <person name="Yoon H.S."/>
        </authorList>
    </citation>
    <scope>NUCLEOTIDE SEQUENCE [LARGE SCALE GENOMIC DNA]</scope>
    <source>
        <strain evidence="1 2">CCMP1338</strain>
        <tissue evidence="1">Whole cell</tissue>
    </source>
</reference>
<evidence type="ECO:0000313" key="2">
    <source>
        <dbReference type="Proteomes" id="UP001157974"/>
    </source>
</evidence>